<reference evidence="2 3" key="1">
    <citation type="submission" date="2019-04" db="EMBL/GenBank/DDBJ databases">
        <title>Geobacter ruber sp. nov., ferric-reducing bacteria isolated from paddy soil.</title>
        <authorList>
            <person name="Xu Z."/>
            <person name="Masuda Y."/>
            <person name="Itoh H."/>
            <person name="Senoo K."/>
        </authorList>
    </citation>
    <scope>NUCLEOTIDE SEQUENCE [LARGE SCALE GENOMIC DNA]</scope>
    <source>
        <strain evidence="2 3">Red88</strain>
    </source>
</reference>
<dbReference type="RefSeq" id="WP_149308455.1">
    <property type="nucleotide sequence ID" value="NZ_SRSD01000008.1"/>
</dbReference>
<accession>A0A5A9XBL3</accession>
<dbReference type="SMART" id="SM00382">
    <property type="entry name" value="AAA"/>
    <property type="match status" value="1"/>
</dbReference>
<proteinExistence type="predicted"/>
<dbReference type="Gene3D" id="3.40.50.300">
    <property type="entry name" value="P-loop containing nucleotide triphosphate hydrolases"/>
    <property type="match status" value="1"/>
</dbReference>
<dbReference type="Proteomes" id="UP000324298">
    <property type="component" value="Unassembled WGS sequence"/>
</dbReference>
<evidence type="ECO:0000259" key="1">
    <source>
        <dbReference type="SMART" id="SM00382"/>
    </source>
</evidence>
<sequence>MNEDAPTTYHNHALKELRGNPAAAVIAPLEQNQSQESLIQALMREPDFDEGELNLPEESRKAATCRLIDFMFPMDQQVKVFAKLYNNILYGYAKRNPLTPEGQQWQHGARLPSSIYLLTGLSGMGKSALVKGIMRAIGKQVIKHTEYQGVPYADTQILYLMQNVPEICTTKGLCQKLVREVDIVLGQELFGRSLARNMTQNDYVGLLQKSVRNFNVGAIIIDEIQNLLHGRGTNRDELLAMIGNFRDELGVPLILVGTTELFELLQGRMSVARRVSEGGFLELLPPRSHDDVEWLQFCKILWIYQWVKDPRELTEEIIEALFDKSQGITGILLTLFINAQQRAIGGQEYIDAPLLKEVYQYDLWPLHDALEAWKSKIPERIRLYEEFFQSSAAVANTTSKTPRLPRSQRKNVRPALSHDQMKEHLAIDGSQAVNLLNS</sequence>
<dbReference type="InterPro" id="IPR008868">
    <property type="entry name" value="TniB"/>
</dbReference>
<dbReference type="OrthoDB" id="5288220at2"/>
<organism evidence="2 3">
    <name type="scientific">Oryzomonas rubra</name>
    <dbReference type="NCBI Taxonomy" id="2509454"/>
    <lineage>
        <taxon>Bacteria</taxon>
        <taxon>Pseudomonadati</taxon>
        <taxon>Thermodesulfobacteriota</taxon>
        <taxon>Desulfuromonadia</taxon>
        <taxon>Geobacterales</taxon>
        <taxon>Geobacteraceae</taxon>
        <taxon>Oryzomonas</taxon>
    </lineage>
</organism>
<protein>
    <submittedName>
        <fullName evidence="2">AAA family ATPase</fullName>
    </submittedName>
</protein>
<dbReference type="InterPro" id="IPR027417">
    <property type="entry name" value="P-loop_NTPase"/>
</dbReference>
<comment type="caution">
    <text evidence="2">The sequence shown here is derived from an EMBL/GenBank/DDBJ whole genome shotgun (WGS) entry which is preliminary data.</text>
</comment>
<feature type="domain" description="AAA+ ATPase" evidence="1">
    <location>
        <begin position="112"/>
        <end position="332"/>
    </location>
</feature>
<dbReference type="InterPro" id="IPR003593">
    <property type="entry name" value="AAA+_ATPase"/>
</dbReference>
<evidence type="ECO:0000313" key="2">
    <source>
        <dbReference type="EMBL" id="KAA0889835.1"/>
    </source>
</evidence>
<gene>
    <name evidence="2" type="ORF">ET418_13770</name>
</gene>
<dbReference type="SUPFAM" id="SSF52540">
    <property type="entry name" value="P-loop containing nucleoside triphosphate hydrolases"/>
    <property type="match status" value="1"/>
</dbReference>
<dbReference type="Pfam" id="PF05621">
    <property type="entry name" value="TniB"/>
    <property type="match status" value="1"/>
</dbReference>
<evidence type="ECO:0000313" key="3">
    <source>
        <dbReference type="Proteomes" id="UP000324298"/>
    </source>
</evidence>
<name>A0A5A9XBL3_9BACT</name>
<dbReference type="AlphaFoldDB" id="A0A5A9XBL3"/>
<dbReference type="EMBL" id="SRSD01000008">
    <property type="protein sequence ID" value="KAA0889835.1"/>
    <property type="molecule type" value="Genomic_DNA"/>
</dbReference>
<keyword evidence="3" id="KW-1185">Reference proteome</keyword>